<evidence type="ECO:0000256" key="1">
    <source>
        <dbReference type="SAM" id="Phobius"/>
    </source>
</evidence>
<feature type="transmembrane region" description="Helical" evidence="1">
    <location>
        <begin position="37"/>
        <end position="60"/>
    </location>
</feature>
<proteinExistence type="predicted"/>
<evidence type="ECO:0008006" key="4">
    <source>
        <dbReference type="Google" id="ProtNLM"/>
    </source>
</evidence>
<feature type="transmembrane region" description="Helical" evidence="1">
    <location>
        <begin position="317"/>
        <end position="336"/>
    </location>
</feature>
<keyword evidence="1" id="KW-0472">Membrane</keyword>
<keyword evidence="1" id="KW-1133">Transmembrane helix</keyword>
<keyword evidence="1" id="KW-0812">Transmembrane</keyword>
<keyword evidence="3" id="KW-1185">Reference proteome</keyword>
<evidence type="ECO:0000313" key="2">
    <source>
        <dbReference type="EMBL" id="MFC1851290.1"/>
    </source>
</evidence>
<dbReference type="Pfam" id="PF26314">
    <property type="entry name" value="MptA_B_family"/>
    <property type="match status" value="1"/>
</dbReference>
<feature type="transmembrane region" description="Helical" evidence="1">
    <location>
        <begin position="67"/>
        <end position="84"/>
    </location>
</feature>
<accession>A0ABV6YYL8</accession>
<feature type="transmembrane region" description="Helical" evidence="1">
    <location>
        <begin position="234"/>
        <end position="255"/>
    </location>
</feature>
<protein>
    <recommendedName>
        <fullName evidence="4">DUF2029 domain-containing protein</fullName>
    </recommendedName>
</protein>
<dbReference type="EMBL" id="JBHPBY010000174">
    <property type="protein sequence ID" value="MFC1851290.1"/>
    <property type="molecule type" value="Genomic_DNA"/>
</dbReference>
<feature type="transmembrane region" description="Helical" evidence="1">
    <location>
        <begin position="375"/>
        <end position="396"/>
    </location>
</feature>
<comment type="caution">
    <text evidence="2">The sequence shown here is derived from an EMBL/GenBank/DDBJ whole genome shotgun (WGS) entry which is preliminary data.</text>
</comment>
<sequence>MKSRLATKAHHILFLLILLSEIIYLCIYSTFSEKVILFFIISVTNSLLYAVVCILLQYYGRTISQKAGLIIIMAGIIARLTLVFQEPIASDDIYRYIWDGKVQAHFINPYKYSPLDSEITFLYSSKFPETINHPEMKTVYPPLAEWFFLLGYCFSGENPLGFKILLLLAEIVSMLLLVLLLKELKYPVVNVAYYALCPLPIIQFMIDGHVDALAFPFLLLAFYFYLKKDIAKSAAALGGAIVVKLLPLIFIPALIRTVRGIIVKAKVLLIPIAIVFLTYVPYFITHGSPLESLRIFSSTFYFNGILFNIILPISDNIVAHRIVGSLFLVCLIFIYFKNLALLPKMYLTLFAFFLCSPAVHPWYLTWLVLLLPMFFRWSGVLFVSLVNLASFTYLSYVSSGIWQESTLILVIEYTPIILVFLRECLGGSYRNDGTL</sequence>
<name>A0ABV6YYL8_UNCC1</name>
<feature type="transmembrane region" description="Helical" evidence="1">
    <location>
        <begin position="345"/>
        <end position="363"/>
    </location>
</feature>
<feature type="transmembrane region" description="Helical" evidence="1">
    <location>
        <begin position="12"/>
        <end position="31"/>
    </location>
</feature>
<feature type="transmembrane region" description="Helical" evidence="1">
    <location>
        <begin position="292"/>
        <end position="311"/>
    </location>
</feature>
<feature type="transmembrane region" description="Helical" evidence="1">
    <location>
        <begin position="261"/>
        <end position="280"/>
    </location>
</feature>
<gene>
    <name evidence="2" type="ORF">ACFL27_13925</name>
</gene>
<feature type="transmembrane region" description="Helical" evidence="1">
    <location>
        <begin position="188"/>
        <end position="206"/>
    </location>
</feature>
<dbReference type="Proteomes" id="UP001594351">
    <property type="component" value="Unassembled WGS sequence"/>
</dbReference>
<evidence type="ECO:0000313" key="3">
    <source>
        <dbReference type="Proteomes" id="UP001594351"/>
    </source>
</evidence>
<feature type="transmembrane region" description="Helical" evidence="1">
    <location>
        <begin position="160"/>
        <end position="181"/>
    </location>
</feature>
<organism evidence="2 3">
    <name type="scientific">candidate division CSSED10-310 bacterium</name>
    <dbReference type="NCBI Taxonomy" id="2855610"/>
    <lineage>
        <taxon>Bacteria</taxon>
        <taxon>Bacteria division CSSED10-310</taxon>
    </lineage>
</organism>
<reference evidence="2 3" key="1">
    <citation type="submission" date="2024-09" db="EMBL/GenBank/DDBJ databases">
        <title>Laminarin stimulates single cell rates of sulfate reduction while oxygen inhibits transcriptomic activity in coastal marine sediment.</title>
        <authorList>
            <person name="Lindsay M."/>
            <person name="Orcutt B."/>
            <person name="Emerson D."/>
            <person name="Stepanauskas R."/>
            <person name="D'Angelo T."/>
        </authorList>
    </citation>
    <scope>NUCLEOTIDE SEQUENCE [LARGE SCALE GENOMIC DNA]</scope>
    <source>
        <strain evidence="2">SAG AM-311-K15</strain>
    </source>
</reference>